<accession>A0A3D8RXW7</accession>
<dbReference type="PANTHER" id="PTHR37534:SF2">
    <property type="entry name" value="N-ACETYLTRANSFERASE DOMAIN-CONTAINING PROTEIN"/>
    <property type="match status" value="1"/>
</dbReference>
<dbReference type="STRING" id="1810919.A0A3D8RXW7"/>
<proteinExistence type="predicted"/>
<dbReference type="PANTHER" id="PTHR37534">
    <property type="entry name" value="TRANSCRIPTIONAL ACTIVATOR PROTEIN UGA3"/>
    <property type="match status" value="1"/>
</dbReference>
<keyword evidence="2" id="KW-0539">Nucleus</keyword>
<protein>
    <recommendedName>
        <fullName evidence="5">ARCA protein</fullName>
    </recommendedName>
</protein>
<keyword evidence="4" id="KW-1185">Reference proteome</keyword>
<dbReference type="GO" id="GO:0005634">
    <property type="term" value="C:nucleus"/>
    <property type="evidence" value="ECO:0007669"/>
    <property type="project" value="UniProtKB-SubCell"/>
</dbReference>
<gene>
    <name evidence="3" type="ORF">DSM5745_05523</name>
</gene>
<sequence>MPVVLQAGSFGRIRLIYVLVQYVDETPKFGHTAVDSSSGTPILNSSAAGVSPPTPAFTPSHYSHIYGSTPETLTTIDAPKNYGHAPWPRISPREACLLRYFIEELSRWFDLTDPHNNFATSIPQRARSNPILLDAILAASARHFSTLPSDQKAHIMSHYGLSPLPSHIHDSNSELSITEETVIHYHSRCIAELRVLANEPHAVMDEDLLAAVVVLRFFEELDNPFTSPPTETALHGLHVFLRAQASSALLVPGPRQASFWIGFRQEFNLAFSQQRNTNLPLEITDSYLIFTGAEDHVWTNRLVVLGARVLEFSYGSSPSNDLEFNELVRLRDEWVDKRPRSFAPIYTESPDMDTAFPKIWYTDDSHITAAQTLLLINILLLAYSPSIPRIGPSRRQTLESIDAQIRTIVLEICGMALSNRQSRPAGLTACIAINLCADRFTDPQEQRALMGLVVGTTRDSNYWPTKEAERRLRGIWGWDGDDD</sequence>
<dbReference type="GO" id="GO:0003700">
    <property type="term" value="F:DNA-binding transcription factor activity"/>
    <property type="evidence" value="ECO:0007669"/>
    <property type="project" value="TreeGrafter"/>
</dbReference>
<evidence type="ECO:0000313" key="4">
    <source>
        <dbReference type="Proteomes" id="UP000256690"/>
    </source>
</evidence>
<dbReference type="GO" id="GO:0000976">
    <property type="term" value="F:transcription cis-regulatory region binding"/>
    <property type="evidence" value="ECO:0007669"/>
    <property type="project" value="TreeGrafter"/>
</dbReference>
<evidence type="ECO:0000256" key="1">
    <source>
        <dbReference type="ARBA" id="ARBA00004123"/>
    </source>
</evidence>
<dbReference type="OrthoDB" id="4525710at2759"/>
<evidence type="ECO:0000313" key="3">
    <source>
        <dbReference type="EMBL" id="RDW78671.1"/>
    </source>
</evidence>
<dbReference type="EMBL" id="PVWQ01000006">
    <property type="protein sequence ID" value="RDW78671.1"/>
    <property type="molecule type" value="Genomic_DNA"/>
</dbReference>
<dbReference type="GO" id="GO:0045944">
    <property type="term" value="P:positive regulation of transcription by RNA polymerase II"/>
    <property type="evidence" value="ECO:0007669"/>
    <property type="project" value="TreeGrafter"/>
</dbReference>
<dbReference type="Proteomes" id="UP000256690">
    <property type="component" value="Unassembled WGS sequence"/>
</dbReference>
<evidence type="ECO:0000256" key="2">
    <source>
        <dbReference type="ARBA" id="ARBA00023242"/>
    </source>
</evidence>
<dbReference type="RefSeq" id="XP_026603371.1">
    <property type="nucleotide sequence ID" value="XM_026747539.1"/>
</dbReference>
<name>A0A3D8RXW7_9EURO</name>
<dbReference type="AlphaFoldDB" id="A0A3D8RXW7"/>
<comment type="subcellular location">
    <subcellularLocation>
        <location evidence="1">Nucleus</location>
    </subcellularLocation>
</comment>
<dbReference type="Pfam" id="PF11951">
    <property type="entry name" value="Fungal_trans_2"/>
    <property type="match status" value="1"/>
</dbReference>
<dbReference type="InterPro" id="IPR021858">
    <property type="entry name" value="Fun_TF"/>
</dbReference>
<dbReference type="GeneID" id="38115893"/>
<comment type="caution">
    <text evidence="3">The sequence shown here is derived from an EMBL/GenBank/DDBJ whole genome shotgun (WGS) entry which is preliminary data.</text>
</comment>
<organism evidence="3 4">
    <name type="scientific">Aspergillus mulundensis</name>
    <dbReference type="NCBI Taxonomy" id="1810919"/>
    <lineage>
        <taxon>Eukaryota</taxon>
        <taxon>Fungi</taxon>
        <taxon>Dikarya</taxon>
        <taxon>Ascomycota</taxon>
        <taxon>Pezizomycotina</taxon>
        <taxon>Eurotiomycetes</taxon>
        <taxon>Eurotiomycetidae</taxon>
        <taxon>Eurotiales</taxon>
        <taxon>Aspergillaceae</taxon>
        <taxon>Aspergillus</taxon>
        <taxon>Aspergillus subgen. Nidulantes</taxon>
    </lineage>
</organism>
<reference evidence="3 4" key="1">
    <citation type="journal article" date="2018" name="IMA Fungus">
        <title>IMA Genome-F 9: Draft genome sequence of Annulohypoxylon stygium, Aspergillus mulundensis, Berkeleyomyces basicola (syn. Thielaviopsis basicola), Ceratocystis smalleyi, two Cercospora beticola strains, Coleophoma cylindrospora, Fusarium fracticaudum, Phialophora cf. hyalina, and Morchella septimelata.</title>
        <authorList>
            <person name="Wingfield B.D."/>
            <person name="Bills G.F."/>
            <person name="Dong Y."/>
            <person name="Huang W."/>
            <person name="Nel W.J."/>
            <person name="Swalarsk-Parry B.S."/>
            <person name="Vaghefi N."/>
            <person name="Wilken P.M."/>
            <person name="An Z."/>
            <person name="de Beer Z.W."/>
            <person name="De Vos L."/>
            <person name="Chen L."/>
            <person name="Duong T.A."/>
            <person name="Gao Y."/>
            <person name="Hammerbacher A."/>
            <person name="Kikkert J.R."/>
            <person name="Li Y."/>
            <person name="Li H."/>
            <person name="Li K."/>
            <person name="Li Q."/>
            <person name="Liu X."/>
            <person name="Ma X."/>
            <person name="Naidoo K."/>
            <person name="Pethybridge S.J."/>
            <person name="Sun J."/>
            <person name="Steenkamp E.T."/>
            <person name="van der Nest M.A."/>
            <person name="van Wyk S."/>
            <person name="Wingfield M.J."/>
            <person name="Xiong C."/>
            <person name="Yue Q."/>
            <person name="Zhang X."/>
        </authorList>
    </citation>
    <scope>NUCLEOTIDE SEQUENCE [LARGE SCALE GENOMIC DNA]</scope>
    <source>
        <strain evidence="3 4">DSM 5745</strain>
    </source>
</reference>
<evidence type="ECO:0008006" key="5">
    <source>
        <dbReference type="Google" id="ProtNLM"/>
    </source>
</evidence>